<evidence type="ECO:0000313" key="3">
    <source>
        <dbReference type="EMBL" id="TYT23587.1"/>
    </source>
</evidence>
<evidence type="ECO:0008006" key="5">
    <source>
        <dbReference type="Google" id="ProtNLM"/>
    </source>
</evidence>
<sequence length="931" mass="101109">MAVRAQRSSRRVRRVLQFGHVLSVEDQARRQRRRLAGLHRRLGVRRRQCLRPQVQLRDPAPAAGGAGGRRHPSRSRHRGAHGREPGQGRLEHAHGTLHRWRPGVDRAAGRVGTRTPGVVLRADRRSGHPAPHPRPDRLAARAPADPAGRRPGDRRLDPFLAGARGQRPRSGHRRARSLAMDEREPRRRVVARLAGHPGRADPGDAARLRPLSRTARLRAGRSGRQLAVGLQSRRHDRLVFLFGHRPARTHRGDPGQRRLGLGRPQPGAADGGCRGTPFRNRSRMARQAVRARRPARPLSQSRLRRGFAYAARVQLAESQPGVCMATRAMNRSRALALALLLTVAGAGLADQRESIPARAAAGPAEKAAGPLTFVNEASQRIDSIPDSQYRFDALFVDFNSDGCPDAFIVSHEDWGQTTRLWNNRCDGTGRFEHIPSEETRHYIAGQPLISGWVTRLDFNGDGKQDFWGRHGSALGARYRNGSTNGAFVPRFAAKEDGCEGYCAFGDITGSGNLEVVDDARQVANIAGQRLRPAAGNRAKQLVGDVTGDGWPDIVQPANGGYWRNDRGTLTWVAVPAFVGGSLMQMLLADFDNDGDLDLFYLDGEQFSPSNRGLLYRNNGSGGFTDVSSASGLSGVAASDYGNIIAADFDNDGRQDLMVSGVGESVRIYRNNGNMTFTASTNTNFGQASGDAGGGWESGKPRADVADFDNDGRLDIVKTQFQSNLGLWRNTTNTDGNRWMKVRVRGTAGNSDGVGASVRWYRPGTSQLVAHMPVLVGEQHPQTHLHTGLGNYATVDLEVRFPNGGPTHRFANVASNQEVIVYRNGCKLDNWRPGSGWPMQAPTNCSFASAPIRRNGRAPLVPADAQVAAPAQAAAASPRDVAAPAAPAQPTVATAVAPASSPAPQVLRITPAALVLWRRLQRWWNSGFSSRE</sequence>
<feature type="compositionally biased region" description="Basic and acidic residues" evidence="2">
    <location>
        <begin position="198"/>
        <end position="207"/>
    </location>
</feature>
<accession>A0A5D4XG54</accession>
<feature type="compositionally biased region" description="Basic residues" evidence="2">
    <location>
        <begin position="166"/>
        <end position="176"/>
    </location>
</feature>
<dbReference type="InterPro" id="IPR028994">
    <property type="entry name" value="Integrin_alpha_N"/>
</dbReference>
<keyword evidence="1" id="KW-0732">Signal</keyword>
<dbReference type="PANTHER" id="PTHR16026">
    <property type="entry name" value="CARTILAGE ACIDIC PROTEIN 1"/>
    <property type="match status" value="1"/>
</dbReference>
<feature type="region of interest" description="Disordered" evidence="2">
    <location>
        <begin position="49"/>
        <end position="221"/>
    </location>
</feature>
<feature type="compositionally biased region" description="Basic residues" evidence="2">
    <location>
        <begin position="68"/>
        <end position="80"/>
    </location>
</feature>
<comment type="caution">
    <text evidence="3">The sequence shown here is derived from an EMBL/GenBank/DDBJ whole genome shotgun (WGS) entry which is preliminary data.</text>
</comment>
<dbReference type="InterPro" id="IPR013517">
    <property type="entry name" value="FG-GAP"/>
</dbReference>
<protein>
    <recommendedName>
        <fullName evidence="5">ASPIC/UnbV domain-containing protein</fullName>
    </recommendedName>
</protein>
<dbReference type="OrthoDB" id="100785at2"/>
<dbReference type="PANTHER" id="PTHR16026:SF0">
    <property type="entry name" value="CARTILAGE ACIDIC PROTEIN 1"/>
    <property type="match status" value="1"/>
</dbReference>
<gene>
    <name evidence="3" type="ORF">FZO89_15170</name>
</gene>
<dbReference type="EMBL" id="VTFT01000002">
    <property type="protein sequence ID" value="TYT23587.1"/>
    <property type="molecule type" value="Genomic_DNA"/>
</dbReference>
<dbReference type="AlphaFoldDB" id="A0A5D4XG54"/>
<proteinExistence type="predicted"/>
<name>A0A5D4XG54_9GAMM</name>
<dbReference type="Gene3D" id="2.130.10.130">
    <property type="entry name" value="Integrin alpha, N-terminal"/>
    <property type="match status" value="1"/>
</dbReference>
<evidence type="ECO:0000313" key="4">
    <source>
        <dbReference type="Proteomes" id="UP000324973"/>
    </source>
</evidence>
<evidence type="ECO:0000256" key="1">
    <source>
        <dbReference type="ARBA" id="ARBA00022729"/>
    </source>
</evidence>
<keyword evidence="4" id="KW-1185">Reference proteome</keyword>
<feature type="compositionally biased region" description="Basic and acidic residues" evidence="2">
    <location>
        <begin position="147"/>
        <end position="157"/>
    </location>
</feature>
<reference evidence="3 4" key="1">
    <citation type="submission" date="2019-08" db="EMBL/GenBank/DDBJ databases">
        <title>Luteimonas viscosus sp. nov., isolated from soil of a sunflower field.</title>
        <authorList>
            <person name="Jianli Z."/>
            <person name="Ying Z."/>
        </authorList>
    </citation>
    <scope>NUCLEOTIDE SEQUENCE [LARGE SCALE GENOMIC DNA]</scope>
    <source>
        <strain evidence="3 4">XBU10</strain>
    </source>
</reference>
<dbReference type="SUPFAM" id="SSF69318">
    <property type="entry name" value="Integrin alpha N-terminal domain"/>
    <property type="match status" value="1"/>
</dbReference>
<dbReference type="Proteomes" id="UP000324973">
    <property type="component" value="Unassembled WGS sequence"/>
</dbReference>
<feature type="region of interest" description="Disordered" evidence="2">
    <location>
        <begin position="246"/>
        <end position="279"/>
    </location>
</feature>
<dbReference type="InterPro" id="IPR027039">
    <property type="entry name" value="Crtac1"/>
</dbReference>
<feature type="compositionally biased region" description="Basic and acidic residues" evidence="2">
    <location>
        <begin position="81"/>
        <end position="94"/>
    </location>
</feature>
<dbReference type="Pfam" id="PF13517">
    <property type="entry name" value="FG-GAP_3"/>
    <property type="match status" value="2"/>
</dbReference>
<evidence type="ECO:0000256" key="2">
    <source>
        <dbReference type="SAM" id="MobiDB-lite"/>
    </source>
</evidence>
<organism evidence="3 4">
    <name type="scientific">Luteimonas viscosa</name>
    <dbReference type="NCBI Taxonomy" id="1132694"/>
    <lineage>
        <taxon>Bacteria</taxon>
        <taxon>Pseudomonadati</taxon>
        <taxon>Pseudomonadota</taxon>
        <taxon>Gammaproteobacteria</taxon>
        <taxon>Lysobacterales</taxon>
        <taxon>Lysobacteraceae</taxon>
        <taxon>Luteimonas</taxon>
    </lineage>
</organism>